<feature type="transmembrane region" description="Helical" evidence="6">
    <location>
        <begin position="193"/>
        <end position="217"/>
    </location>
</feature>
<feature type="transmembrane region" description="Helical" evidence="6">
    <location>
        <begin position="134"/>
        <end position="155"/>
    </location>
</feature>
<keyword evidence="3 6" id="KW-0812">Transmembrane</keyword>
<dbReference type="InterPro" id="IPR050189">
    <property type="entry name" value="MFS_Efflux_Transporters"/>
</dbReference>
<dbReference type="InterPro" id="IPR020846">
    <property type="entry name" value="MFS_dom"/>
</dbReference>
<comment type="subcellular location">
    <subcellularLocation>
        <location evidence="1">Cell membrane</location>
        <topology evidence="1">Multi-pass membrane protein</topology>
    </subcellularLocation>
</comment>
<feature type="transmembrane region" description="Helical" evidence="6">
    <location>
        <begin position="167"/>
        <end position="187"/>
    </location>
</feature>
<protein>
    <submittedName>
        <fullName evidence="8">MFS transporter</fullName>
    </submittedName>
</protein>
<comment type="caution">
    <text evidence="8">The sequence shown here is derived from an EMBL/GenBank/DDBJ whole genome shotgun (WGS) entry which is preliminary data.</text>
</comment>
<accession>A0ABT6F683</accession>
<keyword evidence="5 6" id="KW-0472">Membrane</keyword>
<evidence type="ECO:0000256" key="6">
    <source>
        <dbReference type="SAM" id="Phobius"/>
    </source>
</evidence>
<dbReference type="PROSITE" id="PS50850">
    <property type="entry name" value="MFS"/>
    <property type="match status" value="1"/>
</dbReference>
<evidence type="ECO:0000256" key="4">
    <source>
        <dbReference type="ARBA" id="ARBA00022989"/>
    </source>
</evidence>
<dbReference type="PANTHER" id="PTHR43124">
    <property type="entry name" value="PURINE EFFLUX PUMP PBUE"/>
    <property type="match status" value="1"/>
</dbReference>
<keyword evidence="4 6" id="KW-1133">Transmembrane helix</keyword>
<evidence type="ECO:0000256" key="2">
    <source>
        <dbReference type="ARBA" id="ARBA00022475"/>
    </source>
</evidence>
<dbReference type="InterPro" id="IPR036259">
    <property type="entry name" value="MFS_trans_sf"/>
</dbReference>
<dbReference type="Pfam" id="PF07690">
    <property type="entry name" value="MFS_1"/>
    <property type="match status" value="1"/>
</dbReference>
<proteinExistence type="predicted"/>
<keyword evidence="9" id="KW-1185">Reference proteome</keyword>
<evidence type="ECO:0000256" key="1">
    <source>
        <dbReference type="ARBA" id="ARBA00004651"/>
    </source>
</evidence>
<evidence type="ECO:0000256" key="3">
    <source>
        <dbReference type="ARBA" id="ARBA00022692"/>
    </source>
</evidence>
<feature type="transmembrane region" description="Helical" evidence="6">
    <location>
        <begin position="281"/>
        <end position="299"/>
    </location>
</feature>
<feature type="transmembrane region" description="Helical" evidence="6">
    <location>
        <begin position="82"/>
        <end position="101"/>
    </location>
</feature>
<dbReference type="SUPFAM" id="SSF103473">
    <property type="entry name" value="MFS general substrate transporter"/>
    <property type="match status" value="1"/>
</dbReference>
<evidence type="ECO:0000313" key="9">
    <source>
        <dbReference type="Proteomes" id="UP001216907"/>
    </source>
</evidence>
<keyword evidence="2" id="KW-1003">Cell membrane</keyword>
<dbReference type="InterPro" id="IPR005829">
    <property type="entry name" value="Sugar_transporter_CS"/>
</dbReference>
<dbReference type="CDD" id="cd17324">
    <property type="entry name" value="MFS_NepI_like"/>
    <property type="match status" value="1"/>
</dbReference>
<sequence>MGMEAQAVGEEAKPIRRAVNPEEVRTEVPLDDLRVQMRRELILVLMLASVQFTSIVDFMIVMPLGPQLMRVLGLTPDQFGRIVSSYTVAAGIAGFVASFVMDRFGRKTAFLTLYAGFLLGTLLCGLAWNYPTLLAARLATGVFGGILGGLALAIVGDAVPESRRGRATGVLMSAFAIASVVGIPVGLKLGTAFGWQIPFLVLAGLGLPTLFVALKVLPPLRAHIRRGESTSVWRKAVEMFAHANHIRAFALTVAIMFGGFTVIPYISAYLVRNCGFREGDLSWVFVSGGLLTLIGAPLIGRAADRFGKLRVFRIVASVTIVLLIAITNLGVVPIWVASAVFGCLMLGNAGRMVPAMAMVTASVEPSQRGGFMSANSAVQHLAAGMAAYVGGLILREAPDGSLLQFDRVGYFAAAFTVVSLWLAGRLRSASPSSSAAEVQSASSL</sequence>
<evidence type="ECO:0000313" key="8">
    <source>
        <dbReference type="EMBL" id="MDG3003102.1"/>
    </source>
</evidence>
<organism evidence="8 9">
    <name type="scientific">Paludisphaera mucosa</name>
    <dbReference type="NCBI Taxonomy" id="3030827"/>
    <lineage>
        <taxon>Bacteria</taxon>
        <taxon>Pseudomonadati</taxon>
        <taxon>Planctomycetota</taxon>
        <taxon>Planctomycetia</taxon>
        <taxon>Isosphaerales</taxon>
        <taxon>Isosphaeraceae</taxon>
        <taxon>Paludisphaera</taxon>
    </lineage>
</organism>
<dbReference type="PANTHER" id="PTHR43124:SF3">
    <property type="entry name" value="CHLORAMPHENICOL EFFLUX PUMP RV0191"/>
    <property type="match status" value="1"/>
</dbReference>
<evidence type="ECO:0000259" key="7">
    <source>
        <dbReference type="PROSITE" id="PS50850"/>
    </source>
</evidence>
<reference evidence="8 9" key="1">
    <citation type="submission" date="2023-03" db="EMBL/GenBank/DDBJ databases">
        <title>Paludisphaera mucosa sp. nov. a novel planctomycete from northern fen.</title>
        <authorList>
            <person name="Ivanova A."/>
        </authorList>
    </citation>
    <scope>NUCLEOTIDE SEQUENCE [LARGE SCALE GENOMIC DNA]</scope>
    <source>
        <strain evidence="8 9">Pla2</strain>
    </source>
</reference>
<feature type="transmembrane region" description="Helical" evidence="6">
    <location>
        <begin position="41"/>
        <end position="62"/>
    </location>
</feature>
<dbReference type="RefSeq" id="WP_277859459.1">
    <property type="nucleotide sequence ID" value="NZ_JARRAG010000001.1"/>
</dbReference>
<feature type="transmembrane region" description="Helical" evidence="6">
    <location>
        <begin position="248"/>
        <end position="269"/>
    </location>
</feature>
<dbReference type="InterPro" id="IPR011701">
    <property type="entry name" value="MFS"/>
</dbReference>
<dbReference type="Proteomes" id="UP001216907">
    <property type="component" value="Unassembled WGS sequence"/>
</dbReference>
<dbReference type="Gene3D" id="1.20.1250.20">
    <property type="entry name" value="MFS general substrate transporter like domains"/>
    <property type="match status" value="1"/>
</dbReference>
<name>A0ABT6F683_9BACT</name>
<dbReference type="EMBL" id="JARRAG010000001">
    <property type="protein sequence ID" value="MDG3003102.1"/>
    <property type="molecule type" value="Genomic_DNA"/>
</dbReference>
<dbReference type="PROSITE" id="PS00216">
    <property type="entry name" value="SUGAR_TRANSPORT_1"/>
    <property type="match status" value="1"/>
</dbReference>
<feature type="transmembrane region" description="Helical" evidence="6">
    <location>
        <begin position="108"/>
        <end position="128"/>
    </location>
</feature>
<feature type="domain" description="Major facilitator superfamily (MFS) profile" evidence="7">
    <location>
        <begin position="43"/>
        <end position="431"/>
    </location>
</feature>
<gene>
    <name evidence="8" type="ORF">PZE19_04925</name>
</gene>
<feature type="transmembrane region" description="Helical" evidence="6">
    <location>
        <begin position="311"/>
        <end position="328"/>
    </location>
</feature>
<evidence type="ECO:0000256" key="5">
    <source>
        <dbReference type="ARBA" id="ARBA00023136"/>
    </source>
</evidence>